<feature type="region of interest" description="Disordered" evidence="1">
    <location>
        <begin position="1"/>
        <end position="31"/>
    </location>
</feature>
<feature type="domain" description="HNH nuclease" evidence="2">
    <location>
        <begin position="223"/>
        <end position="287"/>
    </location>
</feature>
<feature type="region of interest" description="Disordered" evidence="1">
    <location>
        <begin position="433"/>
        <end position="463"/>
    </location>
</feature>
<comment type="caution">
    <text evidence="3">The sequence shown here is derived from an EMBL/GenBank/DDBJ whole genome shotgun (WGS) entry which is preliminary data.</text>
</comment>
<dbReference type="EMBL" id="JAIWOZ010000001">
    <property type="protein sequence ID" value="KAH6610610.1"/>
    <property type="molecule type" value="Genomic_DNA"/>
</dbReference>
<dbReference type="InterPro" id="IPR003615">
    <property type="entry name" value="HNH_nuc"/>
</dbReference>
<feature type="compositionally biased region" description="Basic and acidic residues" evidence="1">
    <location>
        <begin position="440"/>
        <end position="453"/>
    </location>
</feature>
<proteinExistence type="predicted"/>
<reference evidence="3" key="1">
    <citation type="submission" date="2021-08" db="EMBL/GenBank/DDBJ databases">
        <title>Chromosome-Level Trichoderma cornu-damae using Hi-C Data.</title>
        <authorList>
            <person name="Kim C.S."/>
        </authorList>
    </citation>
    <scope>NUCLEOTIDE SEQUENCE</scope>
    <source>
        <strain evidence="3">KA19-0412C</strain>
    </source>
</reference>
<name>A0A9P8QQN5_9HYPO</name>
<protein>
    <recommendedName>
        <fullName evidence="2">HNH nuclease domain-containing protein</fullName>
    </recommendedName>
</protein>
<evidence type="ECO:0000313" key="3">
    <source>
        <dbReference type="EMBL" id="KAH6610610.1"/>
    </source>
</evidence>
<organism evidence="3 4">
    <name type="scientific">Trichoderma cornu-damae</name>
    <dbReference type="NCBI Taxonomy" id="654480"/>
    <lineage>
        <taxon>Eukaryota</taxon>
        <taxon>Fungi</taxon>
        <taxon>Dikarya</taxon>
        <taxon>Ascomycota</taxon>
        <taxon>Pezizomycotina</taxon>
        <taxon>Sordariomycetes</taxon>
        <taxon>Hypocreomycetidae</taxon>
        <taxon>Hypocreales</taxon>
        <taxon>Hypocreaceae</taxon>
        <taxon>Trichoderma</taxon>
    </lineage>
</organism>
<dbReference type="Proteomes" id="UP000827724">
    <property type="component" value="Unassembled WGS sequence"/>
</dbReference>
<evidence type="ECO:0000256" key="1">
    <source>
        <dbReference type="SAM" id="MobiDB-lite"/>
    </source>
</evidence>
<keyword evidence="4" id="KW-1185">Reference proteome</keyword>
<feature type="compositionally biased region" description="Acidic residues" evidence="1">
    <location>
        <begin position="454"/>
        <end position="463"/>
    </location>
</feature>
<dbReference type="OrthoDB" id="5386595at2759"/>
<sequence>MPDVSPISTPGCPEGGGADMIRTPRPRGSSRQFSLVVEPPALVTAKAGFQKSRRLLLQMNTAYEELKREVEPVLEPDQEKPEPDLTRSLELVYFGLDVAATRKVTIKWERHVLEEQRAAGLVSSADFEKRSDALDKRHLAAGDDMWRNHRKKADLTGTGARRILGIRTNNFFKILLALYVDRDGLGRRTKRAQKRWLRDCIAYYDAQRNDIEVGKGQATEKWCHVSGMWRPGKLHKAAHIVPFLLDIDTIGEILFGSRSESLLKAGNSLSLSSTIKVWFDKYFITIVPVDAKEKPLRRWRTDVISTDILNSPCGGTQLYGRDLDGKELVFRNEKRPVARFLYFHFIMSLIRIRHIKRPGWEIAWARYYDQRPFPSPGNYMRQAMLVALATYYDIGDMEVIQSWVLDHGFEEPLPMVIEEICEVSRRVHKAVHDSMAGAEEQDRNNDEMIHNTEDGESEVGDEDDGRKAFVHAMLVVDIKTRREMG</sequence>
<gene>
    <name evidence="3" type="ORF">Trco_000630</name>
</gene>
<dbReference type="AlphaFoldDB" id="A0A9P8QQN5"/>
<evidence type="ECO:0000313" key="4">
    <source>
        <dbReference type="Proteomes" id="UP000827724"/>
    </source>
</evidence>
<evidence type="ECO:0000259" key="2">
    <source>
        <dbReference type="Pfam" id="PF13391"/>
    </source>
</evidence>
<dbReference type="Pfam" id="PF13391">
    <property type="entry name" value="HNH_2"/>
    <property type="match status" value="1"/>
</dbReference>
<accession>A0A9P8QQN5</accession>